<evidence type="ECO:0000313" key="6">
    <source>
        <dbReference type="Proteomes" id="UP001304461"/>
    </source>
</evidence>
<reference evidence="5 6" key="1">
    <citation type="submission" date="2023-12" db="EMBL/GenBank/DDBJ databases">
        <title>Baltic Sea Cyanobacteria.</title>
        <authorList>
            <person name="Delbaje E."/>
            <person name="Fewer D.P."/>
            <person name="Shishido T.K."/>
        </authorList>
    </citation>
    <scope>NUCLEOTIDE SEQUENCE [LARGE SCALE GENOMIC DNA]</scope>
    <source>
        <strain evidence="5 6">UHCC 0139</strain>
    </source>
</reference>
<proteinExistence type="predicted"/>
<name>A0ABU5RT57_9CYAN</name>
<dbReference type="SUPFAM" id="SSF46894">
    <property type="entry name" value="C-terminal effector domain of the bipartite response regulators"/>
    <property type="match status" value="1"/>
</dbReference>
<dbReference type="Proteomes" id="UP001304461">
    <property type="component" value="Unassembled WGS sequence"/>
</dbReference>
<dbReference type="InterPro" id="IPR016032">
    <property type="entry name" value="Sig_transdc_resp-reg_C-effctor"/>
</dbReference>
<dbReference type="PROSITE" id="PS00622">
    <property type="entry name" value="HTH_LUXR_1"/>
    <property type="match status" value="1"/>
</dbReference>
<dbReference type="CDD" id="cd06170">
    <property type="entry name" value="LuxR_C_like"/>
    <property type="match status" value="1"/>
</dbReference>
<dbReference type="EMBL" id="JAYGHX010000003">
    <property type="protein sequence ID" value="MEA5390955.1"/>
    <property type="molecule type" value="Genomic_DNA"/>
</dbReference>
<dbReference type="SUPFAM" id="SSF52172">
    <property type="entry name" value="CheY-like"/>
    <property type="match status" value="1"/>
</dbReference>
<dbReference type="PROSITE" id="PS50043">
    <property type="entry name" value="HTH_LUXR_2"/>
    <property type="match status" value="1"/>
</dbReference>
<evidence type="ECO:0000256" key="2">
    <source>
        <dbReference type="ARBA" id="ARBA00023125"/>
    </source>
</evidence>
<dbReference type="RefSeq" id="WP_323305016.1">
    <property type="nucleotide sequence ID" value="NZ_JAYGHX010000003.1"/>
</dbReference>
<dbReference type="SMART" id="SM00421">
    <property type="entry name" value="HTH_LUXR"/>
    <property type="match status" value="1"/>
</dbReference>
<keyword evidence="6" id="KW-1185">Reference proteome</keyword>
<keyword evidence="2" id="KW-0238">DNA-binding</keyword>
<protein>
    <submittedName>
        <fullName evidence="5">Response regulator transcription factor</fullName>
    </submittedName>
</protein>
<feature type="domain" description="HTH luxR-type" evidence="4">
    <location>
        <begin position="173"/>
        <end position="238"/>
    </location>
</feature>
<dbReference type="Pfam" id="PF00196">
    <property type="entry name" value="GerE"/>
    <property type="match status" value="1"/>
</dbReference>
<evidence type="ECO:0000313" key="5">
    <source>
        <dbReference type="EMBL" id="MEA5390955.1"/>
    </source>
</evidence>
<keyword evidence="3" id="KW-0804">Transcription</keyword>
<sequence>MDLPHRWGVPAAVPVDLTPLLPQVRDDLSRGLALLNGVRLVLCLGSRAQITLLMGTPARILGATTTAAEGLAQVRRHRPALLLVSDRLEEGCGVDLVVQVKARHPEVRTLLVVSQEHRLARIRQALQAGCDGIVPESRLLHGSGLQALHSVLGGGLYLDRALVGAVLADQEPGGDAAEPLSARERQVLERVVHGLTNHEIARELMVSVDTVKTHVRNVLLKLRVRGRIQAVVIGLQLGLVDWPRPGGTR</sequence>
<dbReference type="InterPro" id="IPR011006">
    <property type="entry name" value="CheY-like_superfamily"/>
</dbReference>
<evidence type="ECO:0000256" key="1">
    <source>
        <dbReference type="ARBA" id="ARBA00023015"/>
    </source>
</evidence>
<gene>
    <name evidence="5" type="ORF">VB738_06735</name>
</gene>
<keyword evidence="1" id="KW-0805">Transcription regulation</keyword>
<evidence type="ECO:0000259" key="4">
    <source>
        <dbReference type="PROSITE" id="PS50043"/>
    </source>
</evidence>
<dbReference type="InterPro" id="IPR000792">
    <property type="entry name" value="Tscrpt_reg_LuxR_C"/>
</dbReference>
<evidence type="ECO:0000256" key="3">
    <source>
        <dbReference type="ARBA" id="ARBA00023163"/>
    </source>
</evidence>
<dbReference type="PANTHER" id="PTHR44688">
    <property type="entry name" value="DNA-BINDING TRANSCRIPTIONAL ACTIVATOR DEVR_DOSR"/>
    <property type="match status" value="1"/>
</dbReference>
<comment type="caution">
    <text evidence="5">The sequence shown here is derived from an EMBL/GenBank/DDBJ whole genome shotgun (WGS) entry which is preliminary data.</text>
</comment>
<accession>A0ABU5RT57</accession>
<dbReference type="PANTHER" id="PTHR44688:SF16">
    <property type="entry name" value="DNA-BINDING TRANSCRIPTIONAL ACTIVATOR DEVR_DOSR"/>
    <property type="match status" value="1"/>
</dbReference>
<dbReference type="PRINTS" id="PR00038">
    <property type="entry name" value="HTHLUXR"/>
</dbReference>
<organism evidence="5 6">
    <name type="scientific">Cyanobium gracile UHCC 0139</name>
    <dbReference type="NCBI Taxonomy" id="3110308"/>
    <lineage>
        <taxon>Bacteria</taxon>
        <taxon>Bacillati</taxon>
        <taxon>Cyanobacteriota</taxon>
        <taxon>Cyanophyceae</taxon>
        <taxon>Synechococcales</taxon>
        <taxon>Prochlorococcaceae</taxon>
        <taxon>Cyanobium</taxon>
    </lineage>
</organism>
<dbReference type="Gene3D" id="3.40.50.2300">
    <property type="match status" value="1"/>
</dbReference>